<evidence type="ECO:0000313" key="1">
    <source>
        <dbReference type="EMBL" id="RHN44932.1"/>
    </source>
</evidence>
<protein>
    <submittedName>
        <fullName evidence="1">Uncharacterized protein</fullName>
    </submittedName>
</protein>
<accession>A0A396GV06</accession>
<dbReference type="EMBL" id="PSQE01000007">
    <property type="protein sequence ID" value="RHN44932.1"/>
    <property type="molecule type" value="Genomic_DNA"/>
</dbReference>
<dbReference type="AlphaFoldDB" id="A0A396GV06"/>
<name>A0A396GV06_MEDTR</name>
<dbReference type="Gramene" id="rna39112">
    <property type="protein sequence ID" value="RHN44932.1"/>
    <property type="gene ID" value="gene39112"/>
</dbReference>
<comment type="caution">
    <text evidence="1">The sequence shown here is derived from an EMBL/GenBank/DDBJ whole genome shotgun (WGS) entry which is preliminary data.</text>
</comment>
<proteinExistence type="predicted"/>
<sequence length="51" mass="5828">MQYKHPAICRRHSLRTTTTFSSSSSKLCSSLSYRNSFAVERLALSKCRSDQ</sequence>
<reference evidence="2" key="1">
    <citation type="journal article" date="2018" name="Nat. Plants">
        <title>Whole-genome landscape of Medicago truncatula symbiotic genes.</title>
        <authorList>
            <person name="Pecrix Y."/>
            <person name="Staton S.E."/>
            <person name="Sallet E."/>
            <person name="Lelandais-Briere C."/>
            <person name="Moreau S."/>
            <person name="Carrere S."/>
            <person name="Blein T."/>
            <person name="Jardinaud M.F."/>
            <person name="Latrasse D."/>
            <person name="Zouine M."/>
            <person name="Zahm M."/>
            <person name="Kreplak J."/>
            <person name="Mayjonade B."/>
            <person name="Satge C."/>
            <person name="Perez M."/>
            <person name="Cauet S."/>
            <person name="Marande W."/>
            <person name="Chantry-Darmon C."/>
            <person name="Lopez-Roques C."/>
            <person name="Bouchez O."/>
            <person name="Berard A."/>
            <person name="Debelle F."/>
            <person name="Munos S."/>
            <person name="Bendahmane A."/>
            <person name="Berges H."/>
            <person name="Niebel A."/>
            <person name="Buitink J."/>
            <person name="Frugier F."/>
            <person name="Benhamed M."/>
            <person name="Crespi M."/>
            <person name="Gouzy J."/>
            <person name="Gamas P."/>
        </authorList>
    </citation>
    <scope>NUCLEOTIDE SEQUENCE [LARGE SCALE GENOMIC DNA]</scope>
    <source>
        <strain evidence="2">cv. Jemalong A17</strain>
    </source>
</reference>
<evidence type="ECO:0000313" key="2">
    <source>
        <dbReference type="Proteomes" id="UP000265566"/>
    </source>
</evidence>
<organism evidence="1 2">
    <name type="scientific">Medicago truncatula</name>
    <name type="common">Barrel medic</name>
    <name type="synonym">Medicago tribuloides</name>
    <dbReference type="NCBI Taxonomy" id="3880"/>
    <lineage>
        <taxon>Eukaryota</taxon>
        <taxon>Viridiplantae</taxon>
        <taxon>Streptophyta</taxon>
        <taxon>Embryophyta</taxon>
        <taxon>Tracheophyta</taxon>
        <taxon>Spermatophyta</taxon>
        <taxon>Magnoliopsida</taxon>
        <taxon>eudicotyledons</taxon>
        <taxon>Gunneridae</taxon>
        <taxon>Pentapetalae</taxon>
        <taxon>rosids</taxon>
        <taxon>fabids</taxon>
        <taxon>Fabales</taxon>
        <taxon>Fabaceae</taxon>
        <taxon>Papilionoideae</taxon>
        <taxon>50 kb inversion clade</taxon>
        <taxon>NPAAA clade</taxon>
        <taxon>Hologalegina</taxon>
        <taxon>IRL clade</taxon>
        <taxon>Trifolieae</taxon>
        <taxon>Medicago</taxon>
    </lineage>
</organism>
<dbReference type="Proteomes" id="UP000265566">
    <property type="component" value="Chromosome 7"/>
</dbReference>
<gene>
    <name evidence="1" type="ORF">MtrunA17_Chr7g0224751</name>
</gene>